<sequence>MQRIGDLSTRERERILRDLEIEHRSAVVDAAKIRRSIRELQGQLQAKEQRVREIEDGISILRPT</sequence>
<feature type="coiled-coil region" evidence="1">
    <location>
        <begin position="30"/>
        <end position="57"/>
    </location>
</feature>
<dbReference type="GeneID" id="29122785"/>
<dbReference type="EMBL" id="KU613353">
    <property type="protein sequence ID" value="AMO43802.1"/>
    <property type="molecule type" value="Genomic_DNA"/>
</dbReference>
<keyword evidence="1" id="KW-0175">Coiled coil</keyword>
<organism evidence="2 3">
    <name type="scientific">Mycobacterium phage Catalina</name>
    <dbReference type="NCBI Taxonomy" id="1792253"/>
    <lineage>
        <taxon>Viruses</taxon>
        <taxon>Duplodnaviria</taxon>
        <taxon>Heunggongvirae</taxon>
        <taxon>Uroviricota</taxon>
        <taxon>Caudoviricetes</taxon>
        <taxon>Fromanvirus</taxon>
        <taxon>Fromanvirus packman</taxon>
    </lineage>
</organism>
<dbReference type="Proteomes" id="UP000201448">
    <property type="component" value="Segment"/>
</dbReference>
<dbReference type="OrthoDB" id="26664at10239"/>
<gene>
    <name evidence="2" type="ORF">PBI_CATALINA_35</name>
</gene>
<evidence type="ECO:0000313" key="3">
    <source>
        <dbReference type="Proteomes" id="UP000201448"/>
    </source>
</evidence>
<protein>
    <submittedName>
        <fullName evidence="2">Uncharacterized protein</fullName>
    </submittedName>
</protein>
<name>A0A127KPH7_9CAUD</name>
<evidence type="ECO:0000313" key="2">
    <source>
        <dbReference type="EMBL" id="AMO43802.1"/>
    </source>
</evidence>
<dbReference type="RefSeq" id="YP_009301857.1">
    <property type="nucleotide sequence ID" value="NC_031238.1"/>
</dbReference>
<reference evidence="2 3" key="1">
    <citation type="submission" date="2016-01" db="EMBL/GenBank/DDBJ databases">
        <authorList>
            <person name="Cotto-Rosario A."/>
            <person name="Gomez-Fuentes N."/>
            <person name="Berrios-Ruiz J."/>
            <person name="Caceres-Velazquez C."/>
            <person name="Casiano-Real M."/>
            <person name="Cotto-Berrios I."/>
            <person name="Crespo-Vega V."/>
            <person name="DeJesus-David M."/>
            <person name="DelToro-Sanchez C.J."/>
            <person name="Diaz-Morales C.J."/>
            <person name="Espada-Ramos M."/>
            <person name="Feliciano-Torres M.J."/>
            <person name="Fernandez-Rodriguez P.M."/>
            <person name="Fernandez-Martinez M."/>
            <person name="Figueroa-Concepcion D."/>
            <person name="Figueroa-Bermudez M.L."/>
            <person name="Garcia-Delgado K."/>
            <person name="Nunez-Rodriguez C."/>
            <person name="Quiles-Santiago A.M."/>
            <person name="Rodriguez-Gonzalez A."/>
            <person name="Santiago-Burgos D."/>
            <person name="Solivan-Perez E."/>
            <person name="Torres-Vazquez A."/>
            <person name="Verdejo-Lopez V."/>
            <person name="Vazquez E."/>
            <person name="Rubin M.R."/>
            <person name="Ware V.C."/>
            <person name="Bradley K.W."/>
            <person name="Asai D.J."/>
            <person name="Bowman C.A."/>
            <person name="Russell D.A."/>
            <person name="Pope W.H."/>
            <person name="Jacobs-Sera D."/>
            <person name="Hendrix R.W."/>
            <person name="Hatfull G.F."/>
        </authorList>
    </citation>
    <scope>NUCLEOTIDE SEQUENCE [LARGE SCALE GENOMIC DNA]</scope>
</reference>
<evidence type="ECO:0000256" key="1">
    <source>
        <dbReference type="SAM" id="Coils"/>
    </source>
</evidence>
<dbReference type="KEGG" id="vg:29122785"/>
<proteinExistence type="predicted"/>
<accession>A0A127KPH7</accession>